<dbReference type="Proteomes" id="UP000182278">
    <property type="component" value="Unassembled WGS sequence"/>
</dbReference>
<evidence type="ECO:0000259" key="6">
    <source>
        <dbReference type="Pfam" id="PF25989"/>
    </source>
</evidence>
<evidence type="ECO:0008006" key="10">
    <source>
        <dbReference type="Google" id="ProtNLM"/>
    </source>
</evidence>
<dbReference type="Gene3D" id="2.40.50.100">
    <property type="match status" value="1"/>
</dbReference>
<protein>
    <recommendedName>
        <fullName evidence="10">RND efflux pump membrane fusion protein barrel-sandwich domain-containing protein</fullName>
    </recommendedName>
</protein>
<dbReference type="InterPro" id="IPR058624">
    <property type="entry name" value="MdtA-like_HH"/>
</dbReference>
<keyword evidence="3" id="KW-0812">Transmembrane</keyword>
<dbReference type="STRING" id="1817893.AUJ66_03390"/>
<reference evidence="8 9" key="1">
    <citation type="journal article" date="2016" name="Environ. Microbiol.">
        <title>Genomic resolution of a cold subsurface aquifer community provides metabolic insights for novel microbes adapted to high CO concentrations.</title>
        <authorList>
            <person name="Probst A.J."/>
            <person name="Castelle C.J."/>
            <person name="Singh A."/>
            <person name="Brown C.T."/>
            <person name="Anantharaman K."/>
            <person name="Sharon I."/>
            <person name="Hug L.A."/>
            <person name="Burstein D."/>
            <person name="Emerson J.B."/>
            <person name="Thomas B.C."/>
            <person name="Banfield J.F."/>
        </authorList>
    </citation>
    <scope>NUCLEOTIDE SEQUENCE [LARGE SCALE GENOMIC DNA]</scope>
    <source>
        <strain evidence="8">CG1_02_38_46</strain>
    </source>
</reference>
<proteinExistence type="inferred from homology"/>
<keyword evidence="2" id="KW-0175">Coiled coil</keyword>
<dbReference type="PANTHER" id="PTHR30469">
    <property type="entry name" value="MULTIDRUG RESISTANCE PROTEIN MDTA"/>
    <property type="match status" value="1"/>
</dbReference>
<evidence type="ECO:0000256" key="2">
    <source>
        <dbReference type="SAM" id="Coils"/>
    </source>
</evidence>
<evidence type="ECO:0000313" key="9">
    <source>
        <dbReference type="Proteomes" id="UP000182278"/>
    </source>
</evidence>
<sequence>MSKRAWFIIVICVAAIVVLGIFNSKRKSVVPVKTVIAKKGSIIFSVFPTGVVKAGEQIKISSKTGGKLVELSVKEGDVVKKCELIAKIDDAELVAQLRQVEANLEQARVDLATNQKNYERMFKLFSEKVITEQQMDNAEAQFKIAQARVKQIEAQIDLIKVQIDNTKIISPVSGIVFQKFVSAGEMINPGVPLVTVYNPSTLNVEVNVDESDIGKIKLGQRARIVLDAYPGEEVYGIVSYIAAASQDIKEKGVTFLVRIAVKKSGVVLRLGMTADVDIFVATRDNIVKVPLDAVQEKDEKKFVYTVENGKARRKEIKLGLENDEEAEVIIGVKEGEEIISTNVDRLFDGRPVKLLHEE</sequence>
<dbReference type="Pfam" id="PF25917">
    <property type="entry name" value="BSH_RND"/>
    <property type="match status" value="1"/>
</dbReference>
<dbReference type="PANTHER" id="PTHR30469:SF15">
    <property type="entry name" value="HLYD FAMILY OF SECRETION PROTEINS"/>
    <property type="match status" value="1"/>
</dbReference>
<organism evidence="8 9">
    <name type="scientific">Candidatus Desantisbacteria bacterium CG1_02_38_46</name>
    <dbReference type="NCBI Taxonomy" id="1817893"/>
    <lineage>
        <taxon>Bacteria</taxon>
        <taxon>Candidatus Desantisiibacteriota</taxon>
    </lineage>
</organism>
<feature type="coiled-coil region" evidence="2">
    <location>
        <begin position="90"/>
        <end position="155"/>
    </location>
</feature>
<evidence type="ECO:0000256" key="3">
    <source>
        <dbReference type="SAM" id="Phobius"/>
    </source>
</evidence>
<keyword evidence="3" id="KW-1133">Transmembrane helix</keyword>
<feature type="domain" description="Multidrug resistance protein MdtA-like alpha-helical hairpin" evidence="4">
    <location>
        <begin position="96"/>
        <end position="164"/>
    </location>
</feature>
<dbReference type="InterPro" id="IPR058625">
    <property type="entry name" value="MdtA-like_BSH"/>
</dbReference>
<dbReference type="Pfam" id="PF26002">
    <property type="entry name" value="Beta-barrel_AprE"/>
    <property type="match status" value="1"/>
</dbReference>
<feature type="domain" description="AprE-like beta-barrel" evidence="7">
    <location>
        <begin position="202"/>
        <end position="278"/>
    </location>
</feature>
<dbReference type="GO" id="GO:1990281">
    <property type="term" value="C:efflux pump complex"/>
    <property type="evidence" value="ECO:0007669"/>
    <property type="project" value="TreeGrafter"/>
</dbReference>
<dbReference type="InterPro" id="IPR058637">
    <property type="entry name" value="YknX-like_C"/>
</dbReference>
<dbReference type="GO" id="GO:0015562">
    <property type="term" value="F:efflux transmembrane transporter activity"/>
    <property type="evidence" value="ECO:0007669"/>
    <property type="project" value="TreeGrafter"/>
</dbReference>
<comment type="similarity">
    <text evidence="1">Belongs to the membrane fusion protein (MFP) (TC 8.A.1) family.</text>
</comment>
<accession>A0A1J4SDD6</accession>
<evidence type="ECO:0000256" key="1">
    <source>
        <dbReference type="ARBA" id="ARBA00009477"/>
    </source>
</evidence>
<feature type="domain" description="Multidrug resistance protein MdtA-like barrel-sandwich hybrid" evidence="5">
    <location>
        <begin position="57"/>
        <end position="191"/>
    </location>
</feature>
<feature type="transmembrane region" description="Helical" evidence="3">
    <location>
        <begin position="6"/>
        <end position="23"/>
    </location>
</feature>
<dbReference type="InterPro" id="IPR006143">
    <property type="entry name" value="RND_pump_MFP"/>
</dbReference>
<dbReference type="EMBL" id="MNUO01000049">
    <property type="protein sequence ID" value="OIN97407.1"/>
    <property type="molecule type" value="Genomic_DNA"/>
</dbReference>
<dbReference type="AlphaFoldDB" id="A0A1J4SDD6"/>
<dbReference type="Gene3D" id="1.10.287.470">
    <property type="entry name" value="Helix hairpin bin"/>
    <property type="match status" value="1"/>
</dbReference>
<dbReference type="SUPFAM" id="SSF111369">
    <property type="entry name" value="HlyD-like secretion proteins"/>
    <property type="match status" value="1"/>
</dbReference>
<keyword evidence="3" id="KW-0472">Membrane</keyword>
<dbReference type="Gene3D" id="2.40.420.20">
    <property type="match status" value="1"/>
</dbReference>
<dbReference type="Gene3D" id="2.40.30.170">
    <property type="match status" value="1"/>
</dbReference>
<dbReference type="Pfam" id="PF25876">
    <property type="entry name" value="HH_MFP_RND"/>
    <property type="match status" value="1"/>
</dbReference>
<evidence type="ECO:0000259" key="7">
    <source>
        <dbReference type="Pfam" id="PF26002"/>
    </source>
</evidence>
<evidence type="ECO:0000259" key="4">
    <source>
        <dbReference type="Pfam" id="PF25876"/>
    </source>
</evidence>
<dbReference type="Pfam" id="PF25989">
    <property type="entry name" value="YknX_C"/>
    <property type="match status" value="1"/>
</dbReference>
<gene>
    <name evidence="8" type="ORF">AUJ66_03390</name>
</gene>
<feature type="domain" description="YknX-like C-terminal permuted SH3-like" evidence="6">
    <location>
        <begin position="287"/>
        <end position="353"/>
    </location>
</feature>
<evidence type="ECO:0000313" key="8">
    <source>
        <dbReference type="EMBL" id="OIN97407.1"/>
    </source>
</evidence>
<dbReference type="NCBIfam" id="TIGR01730">
    <property type="entry name" value="RND_mfp"/>
    <property type="match status" value="1"/>
</dbReference>
<name>A0A1J4SDD6_9BACT</name>
<evidence type="ECO:0000259" key="5">
    <source>
        <dbReference type="Pfam" id="PF25917"/>
    </source>
</evidence>
<dbReference type="InterPro" id="IPR058982">
    <property type="entry name" value="Beta-barrel_AprE"/>
</dbReference>
<comment type="caution">
    <text evidence="8">The sequence shown here is derived from an EMBL/GenBank/DDBJ whole genome shotgun (WGS) entry which is preliminary data.</text>
</comment>